<protein>
    <submittedName>
        <fullName evidence="1">Uncharacterized protein</fullName>
    </submittedName>
</protein>
<reference evidence="2" key="1">
    <citation type="journal article" date="2019" name="Int. J. Syst. Evol. Microbiol.">
        <title>The Global Catalogue of Microorganisms (GCM) 10K type strain sequencing project: providing services to taxonomists for standard genome sequencing and annotation.</title>
        <authorList>
            <consortium name="The Broad Institute Genomics Platform"/>
            <consortium name="The Broad Institute Genome Sequencing Center for Infectious Disease"/>
            <person name="Wu L."/>
            <person name="Ma J."/>
        </authorList>
    </citation>
    <scope>NUCLEOTIDE SEQUENCE [LARGE SCALE GENOMIC DNA]</scope>
    <source>
        <strain evidence="2">JCM 16953</strain>
    </source>
</reference>
<dbReference type="EMBL" id="BAABAH010000004">
    <property type="protein sequence ID" value="GAA3814884.1"/>
    <property type="molecule type" value="Genomic_DNA"/>
</dbReference>
<organism evidence="1 2">
    <name type="scientific">Nocardioides panacisoli</name>
    <dbReference type="NCBI Taxonomy" id="627624"/>
    <lineage>
        <taxon>Bacteria</taxon>
        <taxon>Bacillati</taxon>
        <taxon>Actinomycetota</taxon>
        <taxon>Actinomycetes</taxon>
        <taxon>Propionibacteriales</taxon>
        <taxon>Nocardioidaceae</taxon>
        <taxon>Nocardioides</taxon>
    </lineage>
</organism>
<name>A0ABP7ICC9_9ACTN</name>
<accession>A0ABP7ICC9</accession>
<keyword evidence="2" id="KW-1185">Reference proteome</keyword>
<comment type="caution">
    <text evidence="1">The sequence shown here is derived from an EMBL/GenBank/DDBJ whole genome shotgun (WGS) entry which is preliminary data.</text>
</comment>
<evidence type="ECO:0000313" key="1">
    <source>
        <dbReference type="EMBL" id="GAA3814884.1"/>
    </source>
</evidence>
<proteinExistence type="predicted"/>
<gene>
    <name evidence="1" type="ORF">GCM10022242_16260</name>
</gene>
<sequence>MGHPAAASAWLGASGAMPAIVPDIEGDALLPFAAAAAAAIERIGVDGAPWAPNFSG</sequence>
<evidence type="ECO:0000313" key="2">
    <source>
        <dbReference type="Proteomes" id="UP001501821"/>
    </source>
</evidence>
<dbReference type="Proteomes" id="UP001501821">
    <property type="component" value="Unassembled WGS sequence"/>
</dbReference>